<feature type="domain" description="Myb-like" evidence="6">
    <location>
        <begin position="7"/>
        <end position="60"/>
    </location>
</feature>
<evidence type="ECO:0000256" key="4">
    <source>
        <dbReference type="ARBA" id="ARBA00023242"/>
    </source>
</evidence>
<feature type="compositionally biased region" description="Basic and acidic residues" evidence="5">
    <location>
        <begin position="98"/>
        <end position="116"/>
    </location>
</feature>
<evidence type="ECO:0000256" key="3">
    <source>
        <dbReference type="ARBA" id="ARBA00023163"/>
    </source>
</evidence>
<dbReference type="Proteomes" id="UP000197138">
    <property type="component" value="Unassembled WGS sequence"/>
</dbReference>
<dbReference type="InterPro" id="IPR001005">
    <property type="entry name" value="SANT/Myb"/>
</dbReference>
<accession>A0A218X5F3</accession>
<dbReference type="SMART" id="SM00717">
    <property type="entry name" value="SANT"/>
    <property type="match status" value="1"/>
</dbReference>
<dbReference type="GO" id="GO:0005634">
    <property type="term" value="C:nucleus"/>
    <property type="evidence" value="ECO:0007669"/>
    <property type="project" value="UniProtKB-SubCell"/>
</dbReference>
<dbReference type="AlphaFoldDB" id="A0A218X5F3"/>
<name>A0A218X5F3_PUNGR</name>
<dbReference type="GO" id="GO:0003700">
    <property type="term" value="F:DNA-binding transcription factor activity"/>
    <property type="evidence" value="ECO:0007669"/>
    <property type="project" value="InterPro"/>
</dbReference>
<dbReference type="SUPFAM" id="SSF46689">
    <property type="entry name" value="Homeodomain-like"/>
    <property type="match status" value="1"/>
</dbReference>
<organism evidence="7 8">
    <name type="scientific">Punica granatum</name>
    <name type="common">Pomegranate</name>
    <dbReference type="NCBI Taxonomy" id="22663"/>
    <lineage>
        <taxon>Eukaryota</taxon>
        <taxon>Viridiplantae</taxon>
        <taxon>Streptophyta</taxon>
        <taxon>Embryophyta</taxon>
        <taxon>Tracheophyta</taxon>
        <taxon>Spermatophyta</taxon>
        <taxon>Magnoliopsida</taxon>
        <taxon>eudicotyledons</taxon>
        <taxon>Gunneridae</taxon>
        <taxon>Pentapetalae</taxon>
        <taxon>rosids</taxon>
        <taxon>malvids</taxon>
        <taxon>Myrtales</taxon>
        <taxon>Lythraceae</taxon>
        <taxon>Punica</taxon>
    </lineage>
</organism>
<evidence type="ECO:0000313" key="7">
    <source>
        <dbReference type="EMBL" id="OWM79731.1"/>
    </source>
</evidence>
<gene>
    <name evidence="7" type="ORF">CDL15_Pgr023143</name>
</gene>
<keyword evidence="4" id="KW-0539">Nucleus</keyword>
<evidence type="ECO:0000256" key="2">
    <source>
        <dbReference type="ARBA" id="ARBA00023015"/>
    </source>
</evidence>
<reference evidence="8" key="1">
    <citation type="journal article" date="2017" name="Plant J.">
        <title>The pomegranate (Punica granatum L.) genome and the genomics of punicalagin biosynthesis.</title>
        <authorList>
            <person name="Qin G."/>
            <person name="Xu C."/>
            <person name="Ming R."/>
            <person name="Tang H."/>
            <person name="Guyot R."/>
            <person name="Kramer E.M."/>
            <person name="Hu Y."/>
            <person name="Yi X."/>
            <person name="Qi Y."/>
            <person name="Xu X."/>
            <person name="Gao Z."/>
            <person name="Pan H."/>
            <person name="Jian J."/>
            <person name="Tian Y."/>
            <person name="Yue Z."/>
            <person name="Xu Y."/>
        </authorList>
    </citation>
    <scope>NUCLEOTIDE SEQUENCE [LARGE SCALE GENOMIC DNA]</scope>
    <source>
        <strain evidence="8">cv. Dabenzi</strain>
    </source>
</reference>
<evidence type="ECO:0000313" key="8">
    <source>
        <dbReference type="Proteomes" id="UP000197138"/>
    </source>
</evidence>
<dbReference type="PANTHER" id="PTHR43952:SF45">
    <property type="entry name" value="PROTEIN RADIALIS-LIKE 4"/>
    <property type="match status" value="1"/>
</dbReference>
<evidence type="ECO:0000256" key="1">
    <source>
        <dbReference type="ARBA" id="ARBA00004123"/>
    </source>
</evidence>
<dbReference type="CDD" id="cd00167">
    <property type="entry name" value="SANT"/>
    <property type="match status" value="1"/>
</dbReference>
<dbReference type="EMBL" id="MTKT01002440">
    <property type="protein sequence ID" value="OWM79731.1"/>
    <property type="molecule type" value="Genomic_DNA"/>
</dbReference>
<dbReference type="PANTHER" id="PTHR43952">
    <property type="entry name" value="MYB FAMILY TRANSCRIPTION FACTOR-RELATED"/>
    <property type="match status" value="1"/>
</dbReference>
<proteinExistence type="predicted"/>
<evidence type="ECO:0000256" key="5">
    <source>
        <dbReference type="SAM" id="MobiDB-lite"/>
    </source>
</evidence>
<dbReference type="InterPro" id="IPR009057">
    <property type="entry name" value="Homeodomain-like_sf"/>
</dbReference>
<dbReference type="Gene3D" id="1.10.10.60">
    <property type="entry name" value="Homeodomain-like"/>
    <property type="match status" value="1"/>
</dbReference>
<comment type="subcellular location">
    <subcellularLocation>
        <location evidence="1">Nucleus</location>
    </subcellularLocation>
</comment>
<sequence>MGGVRGLVCGWTWEENKLFELALAIVDEGDPNRWEAVAAIIGGEKSAEEVHRHYTVLVEDLQFIEGGFMDNELELEDDHNQKSLLQVDCSQSIYWTDEDHRKENEEEHKTREEAVHGRTPQQLLLPHTRPLIRIDLSIRDSISIPLFVSVVDPSMPCLFPVSVPVSSPSLPPLYNSRRIIKA</sequence>
<dbReference type="Pfam" id="PF23082">
    <property type="entry name" value="Myb_DNA-binding_2"/>
    <property type="match status" value="1"/>
</dbReference>
<comment type="caution">
    <text evidence="7">The sequence shown here is derived from an EMBL/GenBank/DDBJ whole genome shotgun (WGS) entry which is preliminary data.</text>
</comment>
<keyword evidence="3" id="KW-0804">Transcription</keyword>
<keyword evidence="2" id="KW-0805">Transcription regulation</keyword>
<evidence type="ECO:0000259" key="6">
    <source>
        <dbReference type="SMART" id="SM00717"/>
    </source>
</evidence>
<protein>
    <recommendedName>
        <fullName evidence="6">Myb-like domain-containing protein</fullName>
    </recommendedName>
</protein>
<feature type="region of interest" description="Disordered" evidence="5">
    <location>
        <begin position="98"/>
        <end position="119"/>
    </location>
</feature>
<dbReference type="InterPro" id="IPR044636">
    <property type="entry name" value="RADIALIS-like"/>
</dbReference>
<dbReference type="FunFam" id="1.10.10.60:FF:000154">
    <property type="entry name" value="Transcription factor SRM1"/>
    <property type="match status" value="1"/>
</dbReference>